<dbReference type="InterPro" id="IPR002885">
    <property type="entry name" value="PPR_rpt"/>
</dbReference>
<dbReference type="NCBIfam" id="TIGR00756">
    <property type="entry name" value="PPR"/>
    <property type="match status" value="1"/>
</dbReference>
<dbReference type="GO" id="GO:0003723">
    <property type="term" value="F:RNA binding"/>
    <property type="evidence" value="ECO:0007669"/>
    <property type="project" value="InterPro"/>
</dbReference>
<evidence type="ECO:0000256" key="1">
    <source>
        <dbReference type="ARBA" id="ARBA00022737"/>
    </source>
</evidence>
<dbReference type="OrthoDB" id="9990610at2759"/>
<dbReference type="PANTHER" id="PTHR47926:SF427">
    <property type="entry name" value="TETRATRICOPEPTIDE-LIKE HELICAL DOMAIN SUPERFAMILY"/>
    <property type="match status" value="1"/>
</dbReference>
<name>A0A6A4LVQ7_9ERIC</name>
<dbReference type="PANTHER" id="PTHR47926">
    <property type="entry name" value="PENTATRICOPEPTIDE REPEAT-CONTAINING PROTEIN"/>
    <property type="match status" value="1"/>
</dbReference>
<reference evidence="3 4" key="1">
    <citation type="journal article" date="2019" name="Genome Biol. Evol.">
        <title>The Rhododendron genome and chromosomal organization provide insight into shared whole-genome duplications across the heath family (Ericaceae).</title>
        <authorList>
            <person name="Soza V.L."/>
            <person name="Lindsley D."/>
            <person name="Waalkes A."/>
            <person name="Ramage E."/>
            <person name="Patwardhan R.P."/>
            <person name="Burton J.N."/>
            <person name="Adey A."/>
            <person name="Kumar A."/>
            <person name="Qiu R."/>
            <person name="Shendure J."/>
            <person name="Hall B."/>
        </authorList>
    </citation>
    <scope>NUCLEOTIDE SEQUENCE [LARGE SCALE GENOMIC DNA]</scope>
    <source>
        <strain evidence="3">RSF 1966-606</strain>
    </source>
</reference>
<organism evidence="3 4">
    <name type="scientific">Rhododendron williamsianum</name>
    <dbReference type="NCBI Taxonomy" id="262921"/>
    <lineage>
        <taxon>Eukaryota</taxon>
        <taxon>Viridiplantae</taxon>
        <taxon>Streptophyta</taxon>
        <taxon>Embryophyta</taxon>
        <taxon>Tracheophyta</taxon>
        <taxon>Spermatophyta</taxon>
        <taxon>Magnoliopsida</taxon>
        <taxon>eudicotyledons</taxon>
        <taxon>Gunneridae</taxon>
        <taxon>Pentapetalae</taxon>
        <taxon>asterids</taxon>
        <taxon>Ericales</taxon>
        <taxon>Ericaceae</taxon>
        <taxon>Ericoideae</taxon>
        <taxon>Rhodoreae</taxon>
        <taxon>Rhododendron</taxon>
    </lineage>
</organism>
<dbReference type="AlphaFoldDB" id="A0A6A4LVQ7"/>
<dbReference type="Gene3D" id="1.25.40.10">
    <property type="entry name" value="Tetratricopeptide repeat domain"/>
    <property type="match status" value="1"/>
</dbReference>
<keyword evidence="1" id="KW-0677">Repeat</keyword>
<gene>
    <name evidence="3" type="ORF">C3L33_05980</name>
</gene>
<evidence type="ECO:0000313" key="4">
    <source>
        <dbReference type="Proteomes" id="UP000428333"/>
    </source>
</evidence>
<sequence>MQQQDLLDKFQAVGETPNSVTFSNILPAYARIGFLHAGKEIHARSIRTGSAFDLFVSNALTDLDIKIFDRVPIKDVASWNTMILGYRMLGELDTAIRLFEAMRMDGVDYDSVVLSACRVKEDDW</sequence>
<dbReference type="InterPro" id="IPR046960">
    <property type="entry name" value="PPR_At4g14850-like_plant"/>
</dbReference>
<dbReference type="Pfam" id="PF01535">
    <property type="entry name" value="PPR"/>
    <property type="match status" value="1"/>
</dbReference>
<dbReference type="GO" id="GO:0009451">
    <property type="term" value="P:RNA modification"/>
    <property type="evidence" value="ECO:0007669"/>
    <property type="project" value="InterPro"/>
</dbReference>
<dbReference type="PROSITE" id="PS51375">
    <property type="entry name" value="PPR"/>
    <property type="match status" value="1"/>
</dbReference>
<feature type="non-terminal residue" evidence="3">
    <location>
        <position position="1"/>
    </location>
</feature>
<dbReference type="Proteomes" id="UP000428333">
    <property type="component" value="Linkage Group LG04"/>
</dbReference>
<evidence type="ECO:0008006" key="5">
    <source>
        <dbReference type="Google" id="ProtNLM"/>
    </source>
</evidence>
<proteinExistence type="predicted"/>
<protein>
    <recommendedName>
        <fullName evidence="5">Pentatricopeptide repeat-containing protein</fullName>
    </recommendedName>
</protein>
<keyword evidence="4" id="KW-1185">Reference proteome</keyword>
<evidence type="ECO:0000313" key="3">
    <source>
        <dbReference type="EMBL" id="KAE9462110.1"/>
    </source>
</evidence>
<dbReference type="InterPro" id="IPR011990">
    <property type="entry name" value="TPR-like_helical_dom_sf"/>
</dbReference>
<dbReference type="EMBL" id="QEFC01000922">
    <property type="protein sequence ID" value="KAE9462110.1"/>
    <property type="molecule type" value="Genomic_DNA"/>
</dbReference>
<evidence type="ECO:0000256" key="2">
    <source>
        <dbReference type="PROSITE-ProRule" id="PRU00708"/>
    </source>
</evidence>
<comment type="caution">
    <text evidence="3">The sequence shown here is derived from an EMBL/GenBank/DDBJ whole genome shotgun (WGS) entry which is preliminary data.</text>
</comment>
<accession>A0A6A4LVQ7</accession>
<feature type="repeat" description="PPR" evidence="2">
    <location>
        <begin position="75"/>
        <end position="109"/>
    </location>
</feature>